<dbReference type="SUPFAM" id="SSF51120">
    <property type="entry name" value="beta-Roll"/>
    <property type="match status" value="1"/>
</dbReference>
<proteinExistence type="predicted"/>
<feature type="compositionally biased region" description="Gly residues" evidence="1">
    <location>
        <begin position="38"/>
        <end position="52"/>
    </location>
</feature>
<protein>
    <recommendedName>
        <fullName evidence="5">Calcium-binding protein</fullName>
    </recommendedName>
</protein>
<sequence>MRLVTAVATIALLLAAPAAALAQDEEDRCGPRKQGEQCGEGNGRQTPGGPGTGNVSHKGWPKITGILWKVLDSGDHQRRGTEDNDELLGHHGDDTLWGLAGRDVLWGDWEKDNPSNQTDVMRGGDDNDFIYPSHGKNNMYGGAGNDRIIAYYGHGLIDCGPGNKDFAQTRWQSKAYRVRNCERVRHFCAFGSHPNGDCKKPGENAFAKLARQDSHTALLAFLAAW</sequence>
<organism evidence="3 4">
    <name type="scientific">Solirubrobacter deserti</name>
    <dbReference type="NCBI Taxonomy" id="2282478"/>
    <lineage>
        <taxon>Bacteria</taxon>
        <taxon>Bacillati</taxon>
        <taxon>Actinomycetota</taxon>
        <taxon>Thermoleophilia</taxon>
        <taxon>Solirubrobacterales</taxon>
        <taxon>Solirubrobacteraceae</taxon>
        <taxon>Solirubrobacter</taxon>
    </lineage>
</organism>
<dbReference type="Proteomes" id="UP001147700">
    <property type="component" value="Unassembled WGS sequence"/>
</dbReference>
<dbReference type="EMBL" id="JAPCID010000003">
    <property type="protein sequence ID" value="MDA0136307.1"/>
    <property type="molecule type" value="Genomic_DNA"/>
</dbReference>
<evidence type="ECO:0008006" key="5">
    <source>
        <dbReference type="Google" id="ProtNLM"/>
    </source>
</evidence>
<dbReference type="Gene3D" id="2.150.10.10">
    <property type="entry name" value="Serralysin-like metalloprotease, C-terminal"/>
    <property type="match status" value="1"/>
</dbReference>
<name>A0ABT4RCQ2_9ACTN</name>
<gene>
    <name evidence="3" type="ORF">OJ962_02275</name>
</gene>
<dbReference type="Pfam" id="PF00353">
    <property type="entry name" value="HemolysinCabind"/>
    <property type="match status" value="2"/>
</dbReference>
<feature type="region of interest" description="Disordered" evidence="1">
    <location>
        <begin position="26"/>
        <end position="59"/>
    </location>
</feature>
<evidence type="ECO:0000256" key="1">
    <source>
        <dbReference type="SAM" id="MobiDB-lite"/>
    </source>
</evidence>
<keyword evidence="4" id="KW-1185">Reference proteome</keyword>
<comment type="caution">
    <text evidence="3">The sequence shown here is derived from an EMBL/GenBank/DDBJ whole genome shotgun (WGS) entry which is preliminary data.</text>
</comment>
<evidence type="ECO:0000313" key="3">
    <source>
        <dbReference type="EMBL" id="MDA0136307.1"/>
    </source>
</evidence>
<evidence type="ECO:0000313" key="4">
    <source>
        <dbReference type="Proteomes" id="UP001147700"/>
    </source>
</evidence>
<feature type="signal peptide" evidence="2">
    <location>
        <begin position="1"/>
        <end position="22"/>
    </location>
</feature>
<feature type="chain" id="PRO_5045328109" description="Calcium-binding protein" evidence="2">
    <location>
        <begin position="23"/>
        <end position="225"/>
    </location>
</feature>
<reference evidence="3" key="1">
    <citation type="submission" date="2022-10" db="EMBL/GenBank/DDBJ databases">
        <title>The WGS of Solirubrobacter sp. CPCC 204708.</title>
        <authorList>
            <person name="Jiang Z."/>
        </authorList>
    </citation>
    <scope>NUCLEOTIDE SEQUENCE</scope>
    <source>
        <strain evidence="3">CPCC 204708</strain>
    </source>
</reference>
<keyword evidence="2" id="KW-0732">Signal</keyword>
<accession>A0ABT4RCQ2</accession>
<dbReference type="RefSeq" id="WP_202955539.1">
    <property type="nucleotide sequence ID" value="NZ_JAPCID010000003.1"/>
</dbReference>
<dbReference type="InterPro" id="IPR011049">
    <property type="entry name" value="Serralysin-like_metalloprot_C"/>
</dbReference>
<dbReference type="InterPro" id="IPR001343">
    <property type="entry name" value="Hemolysn_Ca-bd"/>
</dbReference>
<evidence type="ECO:0000256" key="2">
    <source>
        <dbReference type="SAM" id="SignalP"/>
    </source>
</evidence>